<feature type="region of interest" description="Disordered" evidence="1">
    <location>
        <begin position="68"/>
        <end position="128"/>
    </location>
</feature>
<dbReference type="EMBL" id="JANIBC010000003">
    <property type="protein sequence ID" value="MCQ8184903.1"/>
    <property type="molecule type" value="Genomic_DNA"/>
</dbReference>
<evidence type="ECO:0000259" key="2">
    <source>
        <dbReference type="Pfam" id="PF02120"/>
    </source>
</evidence>
<evidence type="ECO:0000313" key="3">
    <source>
        <dbReference type="EMBL" id="MCQ8184903.1"/>
    </source>
</evidence>
<feature type="domain" description="Flagellar hook-length control protein-like C-terminal" evidence="2">
    <location>
        <begin position="13"/>
        <end position="91"/>
    </location>
</feature>
<accession>A0A9X2L8G1</accession>
<dbReference type="AlphaFoldDB" id="A0A9X2L8G1"/>
<keyword evidence="3" id="KW-0966">Cell projection</keyword>
<proteinExistence type="predicted"/>
<dbReference type="Proteomes" id="UP001142610">
    <property type="component" value="Unassembled WGS sequence"/>
</dbReference>
<keyword evidence="3" id="KW-0282">Flagellum</keyword>
<dbReference type="Pfam" id="PF02120">
    <property type="entry name" value="Flg_hook"/>
    <property type="match status" value="1"/>
</dbReference>
<comment type="caution">
    <text evidence="3">The sequence shown here is derived from an EMBL/GenBank/DDBJ whole genome shotgun (WGS) entry which is preliminary data.</text>
</comment>
<keyword evidence="4" id="KW-1185">Reference proteome</keyword>
<evidence type="ECO:0000256" key="1">
    <source>
        <dbReference type="SAM" id="MobiDB-lite"/>
    </source>
</evidence>
<evidence type="ECO:0000313" key="4">
    <source>
        <dbReference type="Proteomes" id="UP001142610"/>
    </source>
</evidence>
<keyword evidence="3" id="KW-0969">Cilium</keyword>
<protein>
    <submittedName>
        <fullName evidence="3">Flagellar hook-length control protein FliK</fullName>
    </submittedName>
</protein>
<feature type="compositionally biased region" description="Low complexity" evidence="1">
    <location>
        <begin position="102"/>
        <end position="120"/>
    </location>
</feature>
<gene>
    <name evidence="3" type="ORF">NOG11_05815</name>
</gene>
<dbReference type="InterPro" id="IPR021136">
    <property type="entry name" value="Flagellar_hook_control-like_C"/>
</dbReference>
<dbReference type="Gene3D" id="3.30.750.140">
    <property type="match status" value="1"/>
</dbReference>
<dbReference type="InterPro" id="IPR038610">
    <property type="entry name" value="FliK-like_C_sf"/>
</dbReference>
<dbReference type="CDD" id="cd17470">
    <property type="entry name" value="T3SS_Flik_C"/>
    <property type="match status" value="1"/>
</dbReference>
<dbReference type="RefSeq" id="WP_256618765.1">
    <property type="nucleotide sequence ID" value="NZ_JANIBC010000003.1"/>
</dbReference>
<organism evidence="3 4">
    <name type="scientific">Parvularcula maris</name>
    <dbReference type="NCBI Taxonomy" id="2965077"/>
    <lineage>
        <taxon>Bacteria</taxon>
        <taxon>Pseudomonadati</taxon>
        <taxon>Pseudomonadota</taxon>
        <taxon>Alphaproteobacteria</taxon>
        <taxon>Parvularculales</taxon>
        <taxon>Parvularculaceae</taxon>
        <taxon>Parvularcula</taxon>
    </lineage>
</organism>
<sequence length="128" mass="13621">MRAEPPALTQVKAAIEARDGAARIELRLDPPELGRVQIEFEMRGNGQLRAVISASEADTLDLMRQHGGSLEEELRDQGFGDLSFEWRGDEQSTASDQADGHPSAATSSAPAPSAANPSGPNQGLDLKL</sequence>
<reference evidence="3" key="1">
    <citation type="submission" date="2022-07" db="EMBL/GenBank/DDBJ databases">
        <title>Parvularcula maris sp. nov., an algicidal bacterium isolated from seawater.</title>
        <authorList>
            <person name="Li F."/>
        </authorList>
    </citation>
    <scope>NUCLEOTIDE SEQUENCE</scope>
    <source>
        <strain evidence="3">BGMRC 0090</strain>
    </source>
</reference>
<name>A0A9X2L8G1_9PROT</name>